<dbReference type="SUPFAM" id="SSF51338">
    <property type="entry name" value="Composite domain of metallo-dependent hydrolases"/>
    <property type="match status" value="1"/>
</dbReference>
<comment type="catalytic activity">
    <reaction evidence="7 8">
        <text>N-acetyl-D-glucosamine 6-phosphate + H2O = D-glucosamine 6-phosphate + acetate</text>
        <dbReference type="Rhea" id="RHEA:22936"/>
        <dbReference type="ChEBI" id="CHEBI:15377"/>
        <dbReference type="ChEBI" id="CHEBI:30089"/>
        <dbReference type="ChEBI" id="CHEBI:57513"/>
        <dbReference type="ChEBI" id="CHEBI:58725"/>
        <dbReference type="EC" id="3.5.1.25"/>
    </reaction>
</comment>
<dbReference type="PANTHER" id="PTHR11113">
    <property type="entry name" value="N-ACETYLGLUCOSAMINE-6-PHOSPHATE DEACETYLASE"/>
    <property type="match status" value="1"/>
</dbReference>
<feature type="domain" description="Amidohydrolase-related" evidence="12">
    <location>
        <begin position="60"/>
        <end position="399"/>
    </location>
</feature>
<reference evidence="13 14" key="1">
    <citation type="submission" date="2016-07" db="EMBL/GenBank/DDBJ databases">
        <title>Pervasive Adenine N6-methylation of Active Genes in Fungi.</title>
        <authorList>
            <consortium name="DOE Joint Genome Institute"/>
            <person name="Mondo S.J."/>
            <person name="Dannebaum R.O."/>
            <person name="Kuo R.C."/>
            <person name="Labutti K."/>
            <person name="Haridas S."/>
            <person name="Kuo A."/>
            <person name="Salamov A."/>
            <person name="Ahrendt S.R."/>
            <person name="Lipzen A."/>
            <person name="Sullivan W."/>
            <person name="Andreopoulos W.B."/>
            <person name="Clum A."/>
            <person name="Lindquist E."/>
            <person name="Daum C."/>
            <person name="Ramamoorthy G.K."/>
            <person name="Gryganskyi A."/>
            <person name="Culley D."/>
            <person name="Magnuson J.K."/>
            <person name="James T.Y."/>
            <person name="O'Malley M.A."/>
            <person name="Stajich J.E."/>
            <person name="Spatafora J.W."/>
            <person name="Visel A."/>
            <person name="Grigoriev I.V."/>
        </authorList>
    </citation>
    <scope>NUCLEOTIDE SEQUENCE [LARGE SCALE GENOMIC DNA]</scope>
    <source>
        <strain evidence="13 14">CBS 931.73</strain>
    </source>
</reference>
<dbReference type="EMBL" id="MCFE01000217">
    <property type="protein sequence ID" value="ORX93959.1"/>
    <property type="molecule type" value="Genomic_DNA"/>
</dbReference>
<evidence type="ECO:0000256" key="1">
    <source>
        <dbReference type="ARBA" id="ARBA00010716"/>
    </source>
</evidence>
<evidence type="ECO:0000256" key="4">
    <source>
        <dbReference type="ARBA" id="ARBA00022723"/>
    </source>
</evidence>
<accession>A0A1Y1Y7M8</accession>
<evidence type="ECO:0000256" key="2">
    <source>
        <dbReference type="ARBA" id="ARBA00011899"/>
    </source>
</evidence>
<dbReference type="Proteomes" id="UP000193498">
    <property type="component" value="Unassembled WGS sequence"/>
</dbReference>
<feature type="binding site" evidence="10">
    <location>
        <begin position="326"/>
        <end position="328"/>
    </location>
    <ligand>
        <name>substrate</name>
    </ligand>
</feature>
<sequence length="402" mass="43240">MSSKEANVILKITNGRIVRDGQLVSDEHLYVKDGKFVNGMNFFWDHADLVEEVIDAENAIIAPGFLDIQINGALGVDFTADREDLGEKLEKVAKGLLKWGCTSFCPTIVSSRPEIYSESMHLFARRDGSVEHGASILGAHLEGPFISPSKFGAHEVQTLRTAPNGVADLFDCYAIKHGETSNIAIITVAPEVEGVMEAIPELVKEGIVVSIGHSVATTDQAEAAVSKGANLVTHMFNALQEFHHRDPGIIGVLGSPKQRPYYGLICDGIHSHPNSVKIAYDSHPDGVILVTDAMSAAGLPPGKYYLGNMSVDKSSDRVYITGTKTLAGSVVTIDECVQNFQKFTGCSVVEAIEAATLHPAKALGITHKKGTFKDGADADIVFLDDELNVKRVFVSGQEVPLE</sequence>
<dbReference type="InterPro" id="IPR032466">
    <property type="entry name" value="Metal_Hydrolase"/>
</dbReference>
<evidence type="ECO:0000256" key="8">
    <source>
        <dbReference type="PIRNR" id="PIRNR038994"/>
    </source>
</evidence>
<dbReference type="GO" id="GO:0046872">
    <property type="term" value="F:metal ion binding"/>
    <property type="evidence" value="ECO:0007669"/>
    <property type="project" value="UniProtKB-KW"/>
</dbReference>
<proteinExistence type="inferred from homology"/>
<evidence type="ECO:0000256" key="11">
    <source>
        <dbReference type="PIRSR" id="PIRSR038994-3"/>
    </source>
</evidence>
<evidence type="ECO:0000256" key="10">
    <source>
        <dbReference type="PIRSR" id="PIRSR038994-2"/>
    </source>
</evidence>
<comment type="cofactor">
    <cofactor evidence="11">
        <name>a divalent metal cation</name>
        <dbReference type="ChEBI" id="CHEBI:60240"/>
    </cofactor>
    <text evidence="11">Binds 1 divalent metal cation per subunit.</text>
</comment>
<dbReference type="GO" id="GO:0008448">
    <property type="term" value="F:N-acetylglucosamine-6-phosphate deacetylase activity"/>
    <property type="evidence" value="ECO:0007669"/>
    <property type="project" value="UniProtKB-UniRule"/>
</dbReference>
<feature type="binding site" evidence="10">
    <location>
        <position position="153"/>
    </location>
    <ligand>
        <name>substrate</name>
    </ligand>
</feature>
<organism evidence="13 14">
    <name type="scientific">Basidiobolus meristosporus CBS 931.73</name>
    <dbReference type="NCBI Taxonomy" id="1314790"/>
    <lineage>
        <taxon>Eukaryota</taxon>
        <taxon>Fungi</taxon>
        <taxon>Fungi incertae sedis</taxon>
        <taxon>Zoopagomycota</taxon>
        <taxon>Entomophthoromycotina</taxon>
        <taxon>Basidiobolomycetes</taxon>
        <taxon>Basidiobolales</taxon>
        <taxon>Basidiobolaceae</taxon>
        <taxon>Basidiobolus</taxon>
    </lineage>
</organism>
<keyword evidence="5 8" id="KW-0378">Hydrolase</keyword>
<dbReference type="Gene3D" id="2.30.40.10">
    <property type="entry name" value="Urease, subunit C, domain 1"/>
    <property type="match status" value="1"/>
</dbReference>
<dbReference type="STRING" id="1314790.A0A1Y1Y7M8"/>
<keyword evidence="4 11" id="KW-0479">Metal-binding</keyword>
<evidence type="ECO:0000313" key="14">
    <source>
        <dbReference type="Proteomes" id="UP000193498"/>
    </source>
</evidence>
<dbReference type="CDD" id="cd00854">
    <property type="entry name" value="NagA"/>
    <property type="match status" value="1"/>
</dbReference>
<keyword evidence="14" id="KW-1185">Reference proteome</keyword>
<name>A0A1Y1Y7M8_9FUNG</name>
<feature type="binding site" evidence="11">
    <location>
        <position position="234"/>
    </location>
    <ligand>
        <name>Zn(2+)</name>
        <dbReference type="ChEBI" id="CHEBI:29105"/>
    </ligand>
</feature>
<dbReference type="InterPro" id="IPR006680">
    <property type="entry name" value="Amidohydro-rel"/>
</dbReference>
<evidence type="ECO:0000256" key="6">
    <source>
        <dbReference type="ARBA" id="ARBA00023277"/>
    </source>
</evidence>
<dbReference type="EC" id="3.5.1.25" evidence="2 8"/>
<keyword evidence="6 8" id="KW-0119">Carbohydrate metabolism</keyword>
<feature type="active site" description="Proton donor/acceptor" evidence="9">
    <location>
        <position position="292"/>
    </location>
</feature>
<evidence type="ECO:0000313" key="13">
    <source>
        <dbReference type="EMBL" id="ORX93959.1"/>
    </source>
</evidence>
<dbReference type="PIRSF" id="PIRSF038994">
    <property type="entry name" value="NagA"/>
    <property type="match status" value="1"/>
</dbReference>
<dbReference type="InterPro" id="IPR011059">
    <property type="entry name" value="Metal-dep_hydrolase_composite"/>
</dbReference>
<evidence type="ECO:0000256" key="9">
    <source>
        <dbReference type="PIRSR" id="PIRSR038994-1"/>
    </source>
</evidence>
<dbReference type="FunFam" id="3.20.20.140:FF:000065">
    <property type="entry name" value="N-acetylglucosamine-6-phosphate deacetylase"/>
    <property type="match status" value="1"/>
</dbReference>
<comment type="caution">
    <text evidence="13">The sequence shown here is derived from an EMBL/GenBank/DDBJ whole genome shotgun (WGS) entry which is preliminary data.</text>
</comment>
<dbReference type="AlphaFoldDB" id="A0A1Y1Y7M8"/>
<gene>
    <name evidence="13" type="ORF">K493DRAFT_315720</name>
</gene>
<dbReference type="GO" id="GO:0006046">
    <property type="term" value="P:N-acetylglucosamine catabolic process"/>
    <property type="evidence" value="ECO:0007669"/>
    <property type="project" value="TreeGrafter"/>
</dbReference>
<dbReference type="Pfam" id="PF01979">
    <property type="entry name" value="Amidohydro_1"/>
    <property type="match status" value="1"/>
</dbReference>
<evidence type="ECO:0000256" key="7">
    <source>
        <dbReference type="ARBA" id="ARBA00047647"/>
    </source>
</evidence>
<dbReference type="OrthoDB" id="10264777at2759"/>
<dbReference type="InterPro" id="IPR003764">
    <property type="entry name" value="GlcNAc_6-P_deAcase"/>
</dbReference>
<feature type="binding site" evidence="11">
    <location>
        <position position="142"/>
    </location>
    <ligand>
        <name>Zn(2+)</name>
        <dbReference type="ChEBI" id="CHEBI:29105"/>
    </ligand>
</feature>
<dbReference type="InParanoid" id="A0A1Y1Y7M8"/>
<dbReference type="Gene3D" id="3.20.20.140">
    <property type="entry name" value="Metal-dependent hydrolases"/>
    <property type="match status" value="1"/>
</dbReference>
<feature type="binding site" evidence="11">
    <location>
        <position position="213"/>
    </location>
    <ligand>
        <name>Zn(2+)</name>
        <dbReference type="ChEBI" id="CHEBI:29105"/>
    </ligand>
</feature>
<comment type="similarity">
    <text evidence="1 8">Belongs to the metallo-dependent hydrolases superfamily. NagA family.</text>
</comment>
<evidence type="ECO:0000259" key="12">
    <source>
        <dbReference type="Pfam" id="PF01979"/>
    </source>
</evidence>
<evidence type="ECO:0000256" key="3">
    <source>
        <dbReference type="ARBA" id="ARBA00018029"/>
    </source>
</evidence>
<protein>
    <recommendedName>
        <fullName evidence="3 8">N-acetylglucosamine-6-phosphate deacetylase</fullName>
        <ecNumber evidence="2 8">3.5.1.25</ecNumber>
    </recommendedName>
</protein>
<feature type="binding site" evidence="10">
    <location>
        <begin position="237"/>
        <end position="238"/>
    </location>
    <ligand>
        <name>substrate</name>
    </ligand>
</feature>
<dbReference type="PANTHER" id="PTHR11113:SF14">
    <property type="entry name" value="N-ACETYLGLUCOSAMINE-6-PHOSPHATE DEACETYLASE"/>
    <property type="match status" value="1"/>
</dbReference>
<dbReference type="SUPFAM" id="SSF51556">
    <property type="entry name" value="Metallo-dependent hydrolases"/>
    <property type="match status" value="1"/>
</dbReference>
<evidence type="ECO:0000256" key="5">
    <source>
        <dbReference type="ARBA" id="ARBA00022801"/>
    </source>
</evidence>
<feature type="binding site" evidence="10">
    <location>
        <position position="245"/>
    </location>
    <ligand>
        <name>substrate</name>
    </ligand>
</feature>
<feature type="binding site" evidence="10">
    <location>
        <position position="270"/>
    </location>
    <ligand>
        <name>substrate</name>
    </ligand>
</feature>
<dbReference type="NCBIfam" id="TIGR00221">
    <property type="entry name" value="nagA"/>
    <property type="match status" value="1"/>
</dbReference>